<evidence type="ECO:0000313" key="1">
    <source>
        <dbReference type="EMBL" id="AQP46965.1"/>
    </source>
</evidence>
<gene>
    <name evidence="1" type="ORF">BW730_04955</name>
</gene>
<dbReference type="AlphaFoldDB" id="A0A1Q2CLL4"/>
<reference evidence="2" key="1">
    <citation type="submission" date="2017-02" db="EMBL/GenBank/DDBJ databases">
        <title>Tessaracoccus aquaemaris sp. nov., isolated from the intestine of a Korean rockfish, Sebastes schlegelii, in a marine aquaculture pond.</title>
        <authorList>
            <person name="Tak E.J."/>
            <person name="Bae J.-W."/>
        </authorList>
    </citation>
    <scope>NUCLEOTIDE SEQUENCE [LARGE SCALE GENOMIC DNA]</scope>
    <source>
        <strain evidence="2">NSG39</strain>
    </source>
</reference>
<dbReference type="Proteomes" id="UP000188145">
    <property type="component" value="Chromosome"/>
</dbReference>
<protein>
    <submittedName>
        <fullName evidence="1">Uncharacterized protein</fullName>
    </submittedName>
</protein>
<dbReference type="STRING" id="1332264.BW730_04955"/>
<organism evidence="1 2">
    <name type="scientific">Tessaracoccus aquimaris</name>
    <dbReference type="NCBI Taxonomy" id="1332264"/>
    <lineage>
        <taxon>Bacteria</taxon>
        <taxon>Bacillati</taxon>
        <taxon>Actinomycetota</taxon>
        <taxon>Actinomycetes</taxon>
        <taxon>Propionibacteriales</taxon>
        <taxon>Propionibacteriaceae</taxon>
        <taxon>Tessaracoccus</taxon>
    </lineage>
</organism>
<accession>A0A1Q2CLL4</accession>
<evidence type="ECO:0000313" key="2">
    <source>
        <dbReference type="Proteomes" id="UP000188145"/>
    </source>
</evidence>
<dbReference type="InterPro" id="IPR054206">
    <property type="entry name" value="DUF6912"/>
</dbReference>
<dbReference type="KEGG" id="tes:BW730_04955"/>
<dbReference type="OrthoDB" id="3727960at2"/>
<dbReference type="RefSeq" id="WP_077685281.1">
    <property type="nucleotide sequence ID" value="NZ_CP019606.1"/>
</dbReference>
<dbReference type="EMBL" id="CP019606">
    <property type="protein sequence ID" value="AQP46965.1"/>
    <property type="molecule type" value="Genomic_DNA"/>
</dbReference>
<sequence length="158" mass="17090">MNRQLVFVPVAAHELDVLAGESLGPDRIAYTVTPELLEELGYAASDSEDAEYAALVLASVAGLATHGVRLVVVAEVDPDLIEPGEDPGNGQVSLRELPSRAITAWFADEPGTDVADAAAISKGLTIDQVWEMPQVQDLLNSHDLLWNDVVEYRRLKED</sequence>
<dbReference type="Pfam" id="PF21853">
    <property type="entry name" value="DUF6912"/>
    <property type="match status" value="1"/>
</dbReference>
<keyword evidence="2" id="KW-1185">Reference proteome</keyword>
<name>A0A1Q2CLL4_9ACTN</name>
<proteinExistence type="predicted"/>